<dbReference type="Proteomes" id="UP001595925">
    <property type="component" value="Unassembled WGS sequence"/>
</dbReference>
<dbReference type="InterPro" id="IPR009874">
    <property type="entry name" value="DUF1428"/>
</dbReference>
<dbReference type="Pfam" id="PF07237">
    <property type="entry name" value="DUF1428"/>
    <property type="match status" value="1"/>
</dbReference>
<name>A0ABD5QEP6_9EURY</name>
<evidence type="ECO:0000313" key="2">
    <source>
        <dbReference type="Proteomes" id="UP001595925"/>
    </source>
</evidence>
<protein>
    <submittedName>
        <fullName evidence="1">DUF1428 domain-containing protein</fullName>
    </submittedName>
</protein>
<dbReference type="AlphaFoldDB" id="A0ABD5QEP6"/>
<dbReference type="SUPFAM" id="SSF54909">
    <property type="entry name" value="Dimeric alpha+beta barrel"/>
    <property type="match status" value="1"/>
</dbReference>
<proteinExistence type="predicted"/>
<dbReference type="EMBL" id="JBHSJG010000036">
    <property type="protein sequence ID" value="MFC4988205.1"/>
    <property type="molecule type" value="Genomic_DNA"/>
</dbReference>
<organism evidence="1 2">
    <name type="scientific">Saliphagus infecundisoli</name>
    <dbReference type="NCBI Taxonomy" id="1849069"/>
    <lineage>
        <taxon>Archaea</taxon>
        <taxon>Methanobacteriati</taxon>
        <taxon>Methanobacteriota</taxon>
        <taxon>Stenosarchaea group</taxon>
        <taxon>Halobacteria</taxon>
        <taxon>Halobacteriales</taxon>
        <taxon>Natrialbaceae</taxon>
        <taxon>Saliphagus</taxon>
    </lineage>
</organism>
<keyword evidence="2" id="KW-1185">Reference proteome</keyword>
<sequence length="126" mass="14299">MERYVDGFVLAVPKEKLDAYRDMASEAGELWIDHGALEYFEGVGDDMEPDMGGMAVRTFPELADTDEDDAVVFSFIVFESREHRDEVNAKVMDDPAMDPDAFDEEMPFDSERMAYGGFRSIVGHER</sequence>
<dbReference type="RefSeq" id="WP_224827071.1">
    <property type="nucleotide sequence ID" value="NZ_JAIVEF010000001.1"/>
</dbReference>
<comment type="caution">
    <text evidence="1">The sequence shown here is derived from an EMBL/GenBank/DDBJ whole genome shotgun (WGS) entry which is preliminary data.</text>
</comment>
<evidence type="ECO:0000313" key="1">
    <source>
        <dbReference type="EMBL" id="MFC4988205.1"/>
    </source>
</evidence>
<dbReference type="Gene3D" id="3.30.70.100">
    <property type="match status" value="1"/>
</dbReference>
<dbReference type="PIRSF" id="PIRSF007028">
    <property type="entry name" value="UCP007028"/>
    <property type="match status" value="1"/>
</dbReference>
<reference evidence="1 2" key="1">
    <citation type="journal article" date="2019" name="Int. J. Syst. Evol. Microbiol.">
        <title>The Global Catalogue of Microorganisms (GCM) 10K type strain sequencing project: providing services to taxonomists for standard genome sequencing and annotation.</title>
        <authorList>
            <consortium name="The Broad Institute Genomics Platform"/>
            <consortium name="The Broad Institute Genome Sequencing Center for Infectious Disease"/>
            <person name="Wu L."/>
            <person name="Ma J."/>
        </authorList>
    </citation>
    <scope>NUCLEOTIDE SEQUENCE [LARGE SCALE GENOMIC DNA]</scope>
    <source>
        <strain evidence="1 2">CGMCC 1.15824</strain>
    </source>
</reference>
<accession>A0ABD5QEP6</accession>
<dbReference type="InterPro" id="IPR011008">
    <property type="entry name" value="Dimeric_a/b-barrel"/>
</dbReference>
<gene>
    <name evidence="1" type="ORF">ACFPFO_10640</name>
</gene>